<dbReference type="RefSeq" id="WP_090746509.1">
    <property type="nucleotide sequence ID" value="NZ_FOBW01000009.1"/>
</dbReference>
<organism evidence="2 3">
    <name type="scientific">Mesobacillus persicus</name>
    <dbReference type="NCBI Taxonomy" id="930146"/>
    <lineage>
        <taxon>Bacteria</taxon>
        <taxon>Bacillati</taxon>
        <taxon>Bacillota</taxon>
        <taxon>Bacilli</taxon>
        <taxon>Bacillales</taxon>
        <taxon>Bacillaceae</taxon>
        <taxon>Mesobacillus</taxon>
    </lineage>
</organism>
<keyword evidence="1" id="KW-1133">Transmembrane helix</keyword>
<proteinExistence type="predicted"/>
<keyword evidence="3" id="KW-1185">Reference proteome</keyword>
<feature type="transmembrane region" description="Helical" evidence="1">
    <location>
        <begin position="349"/>
        <end position="369"/>
    </location>
</feature>
<sequence>MFNAQTLWNERFGLFVKETSRYLRYIFNGHLVIVFLFLIGTAGFYYQEWIKTLDANFPAALLMSLLIAFALTYSPILTFLSEADKVFLLPLETKLEVYFKRGILLSLFLQSYVLLILLALVMPMYVKVTETSFRTFIPFLLILLVLKGFNLLIRWKVQYYIEKNTHKVDSIVRFFANAVLLYLLFDGANLIFIAILAIVLVLLFIYYQSQTKEKGLKWEYLIEQEEKRMGAFYRIANLFTDVPKLKDQVKRRKWLDGFLRGMAYGQDHTYSHIYTRTFFRSGDYFGLFLRLTVIGSLGLYFLTYGTGQIILALLFMYLTGFQLLPLWNHHQNKLWLDLYPLGEKVKEKAFTKLLSMILFIQTALFGMVILVKQDWITAALTILLGVLFTLFFVHFYSKKRRQA</sequence>
<feature type="transmembrane region" description="Helical" evidence="1">
    <location>
        <begin position="102"/>
        <end position="126"/>
    </location>
</feature>
<dbReference type="Pfam" id="PF05975">
    <property type="entry name" value="EcsB"/>
    <property type="match status" value="1"/>
</dbReference>
<evidence type="ECO:0000313" key="2">
    <source>
        <dbReference type="EMBL" id="SEN12219.1"/>
    </source>
</evidence>
<dbReference type="OrthoDB" id="2447941at2"/>
<feature type="transmembrane region" description="Helical" evidence="1">
    <location>
        <begin position="284"/>
        <end position="303"/>
    </location>
</feature>
<dbReference type="Proteomes" id="UP000198553">
    <property type="component" value="Unassembled WGS sequence"/>
</dbReference>
<feature type="transmembrane region" description="Helical" evidence="1">
    <location>
        <begin position="59"/>
        <end position="81"/>
    </location>
</feature>
<feature type="transmembrane region" description="Helical" evidence="1">
    <location>
        <begin position="375"/>
        <end position="396"/>
    </location>
</feature>
<dbReference type="AlphaFoldDB" id="A0A1H8DY35"/>
<gene>
    <name evidence="2" type="ORF">SAMN05192533_10996</name>
</gene>
<reference evidence="3" key="1">
    <citation type="submission" date="2016-10" db="EMBL/GenBank/DDBJ databases">
        <authorList>
            <person name="Varghese N."/>
            <person name="Submissions S."/>
        </authorList>
    </citation>
    <scope>NUCLEOTIDE SEQUENCE [LARGE SCALE GENOMIC DNA]</scope>
    <source>
        <strain evidence="3">B48,IBRC-M 10115,DSM 25386,CECT 8001</strain>
    </source>
</reference>
<feature type="transmembrane region" description="Helical" evidence="1">
    <location>
        <begin position="132"/>
        <end position="153"/>
    </location>
</feature>
<accession>A0A1H8DY35</accession>
<dbReference type="EMBL" id="FOBW01000009">
    <property type="protein sequence ID" value="SEN12219.1"/>
    <property type="molecule type" value="Genomic_DNA"/>
</dbReference>
<feature type="transmembrane region" description="Helical" evidence="1">
    <location>
        <begin position="190"/>
        <end position="207"/>
    </location>
</feature>
<name>A0A1H8DY35_9BACI</name>
<evidence type="ECO:0000313" key="3">
    <source>
        <dbReference type="Proteomes" id="UP000198553"/>
    </source>
</evidence>
<dbReference type="InterPro" id="IPR010288">
    <property type="entry name" value="EcsB_ABC"/>
</dbReference>
<dbReference type="STRING" id="930146.SAMN05192533_10996"/>
<dbReference type="GO" id="GO:0016020">
    <property type="term" value="C:membrane"/>
    <property type="evidence" value="ECO:0007669"/>
    <property type="project" value="InterPro"/>
</dbReference>
<evidence type="ECO:0000256" key="1">
    <source>
        <dbReference type="SAM" id="Phobius"/>
    </source>
</evidence>
<feature type="transmembrane region" description="Helical" evidence="1">
    <location>
        <begin position="309"/>
        <end position="328"/>
    </location>
</feature>
<keyword evidence="1" id="KW-0472">Membrane</keyword>
<dbReference type="PIRSF" id="PIRSF037259">
    <property type="entry name" value="EcsB_ABC"/>
    <property type="match status" value="1"/>
</dbReference>
<keyword evidence="1" id="KW-0812">Transmembrane</keyword>
<feature type="transmembrane region" description="Helical" evidence="1">
    <location>
        <begin position="165"/>
        <end position="184"/>
    </location>
</feature>
<protein>
    <submittedName>
        <fullName evidence="2">ABC-2 type transport system permease protein</fullName>
    </submittedName>
</protein>
<feature type="transmembrane region" description="Helical" evidence="1">
    <location>
        <begin position="25"/>
        <end position="47"/>
    </location>
</feature>